<dbReference type="Proteomes" id="UP000295444">
    <property type="component" value="Unassembled WGS sequence"/>
</dbReference>
<sequence>MADEQIYDVVVDTEQHCAAWLAGRDLPEGWHRPPGRRMRFLTRATDMWSGVRPMCLRSRVDDA</sequence>
<dbReference type="Gene3D" id="3.90.820.10">
    <property type="entry name" value="Structural Genomics, Unknown Function 30-nov-00 1gh9 Mol_id"/>
    <property type="match status" value="1"/>
</dbReference>
<dbReference type="RefSeq" id="WP_133853750.1">
    <property type="nucleotide sequence ID" value="NZ_SNXZ01000008.1"/>
</dbReference>
<comment type="caution">
    <text evidence="1">The sequence shown here is derived from an EMBL/GenBank/DDBJ whole genome shotgun (WGS) entry which is preliminary data.</text>
</comment>
<evidence type="ECO:0008006" key="3">
    <source>
        <dbReference type="Google" id="ProtNLM"/>
    </source>
</evidence>
<dbReference type="EMBL" id="SNXZ01000008">
    <property type="protein sequence ID" value="TDP92227.1"/>
    <property type="molecule type" value="Genomic_DNA"/>
</dbReference>
<dbReference type="AlphaFoldDB" id="A0A4R6RZZ1"/>
<keyword evidence="2" id="KW-1185">Reference proteome</keyword>
<dbReference type="InterPro" id="IPR038020">
    <property type="entry name" value="MbtH-like_sf"/>
</dbReference>
<protein>
    <recommendedName>
        <fullName evidence="3">MbtH protein</fullName>
    </recommendedName>
</protein>
<dbReference type="SUPFAM" id="SSF160582">
    <property type="entry name" value="MbtH-like"/>
    <property type="match status" value="1"/>
</dbReference>
<accession>A0A4R6RZZ1</accession>
<dbReference type="OrthoDB" id="7584480at2"/>
<name>A0A4R6RZZ1_LABRH</name>
<reference evidence="1 2" key="1">
    <citation type="submission" date="2019-03" db="EMBL/GenBank/DDBJ databases">
        <title>Genomic Encyclopedia of Type Strains, Phase IV (KMG-IV): sequencing the most valuable type-strain genomes for metagenomic binning, comparative biology and taxonomic classification.</title>
        <authorList>
            <person name="Goeker M."/>
        </authorList>
    </citation>
    <scope>NUCLEOTIDE SEQUENCE [LARGE SCALE GENOMIC DNA]</scope>
    <source>
        <strain evidence="1 2">DSM 45361</strain>
    </source>
</reference>
<evidence type="ECO:0000313" key="2">
    <source>
        <dbReference type="Proteomes" id="UP000295444"/>
    </source>
</evidence>
<gene>
    <name evidence="1" type="ORF">EV186_108440</name>
</gene>
<evidence type="ECO:0000313" key="1">
    <source>
        <dbReference type="EMBL" id="TDP92227.1"/>
    </source>
</evidence>
<proteinExistence type="predicted"/>
<organism evidence="1 2">
    <name type="scientific">Labedaea rhizosphaerae</name>
    <dbReference type="NCBI Taxonomy" id="598644"/>
    <lineage>
        <taxon>Bacteria</taxon>
        <taxon>Bacillati</taxon>
        <taxon>Actinomycetota</taxon>
        <taxon>Actinomycetes</taxon>
        <taxon>Pseudonocardiales</taxon>
        <taxon>Pseudonocardiaceae</taxon>
        <taxon>Labedaea</taxon>
    </lineage>
</organism>